<sequence length="93" mass="11222">KNLRDMRRITTVYQPHPRTVVPLCYLLIFVYILHTVKHATTKAGCQEREREREGGRRGEGERIPEYAITRYIRSLRHLYYTPRLYVTLVNVYR</sequence>
<accession>A0A195CB51</accession>
<dbReference type="EMBL" id="KQ978023">
    <property type="protein sequence ID" value="KYM98089.1"/>
    <property type="molecule type" value="Genomic_DNA"/>
</dbReference>
<protein>
    <submittedName>
        <fullName evidence="2">Uncharacterized protein</fullName>
    </submittedName>
</protein>
<evidence type="ECO:0000313" key="2">
    <source>
        <dbReference type="EMBL" id="KYM98089.1"/>
    </source>
</evidence>
<feature type="non-terminal residue" evidence="2">
    <location>
        <position position="1"/>
    </location>
</feature>
<feature type="region of interest" description="Disordered" evidence="1">
    <location>
        <begin position="40"/>
        <end position="59"/>
    </location>
</feature>
<proteinExistence type="predicted"/>
<dbReference type="Proteomes" id="UP000078542">
    <property type="component" value="Unassembled WGS sequence"/>
</dbReference>
<gene>
    <name evidence="2" type="ORF">ALC62_11435</name>
</gene>
<evidence type="ECO:0000313" key="3">
    <source>
        <dbReference type="Proteomes" id="UP000078542"/>
    </source>
</evidence>
<evidence type="ECO:0000256" key="1">
    <source>
        <dbReference type="SAM" id="MobiDB-lite"/>
    </source>
</evidence>
<keyword evidence="3" id="KW-1185">Reference proteome</keyword>
<dbReference type="AlphaFoldDB" id="A0A195CB51"/>
<reference evidence="2 3" key="1">
    <citation type="submission" date="2016-03" db="EMBL/GenBank/DDBJ databases">
        <title>Cyphomyrmex costatus WGS genome.</title>
        <authorList>
            <person name="Nygaard S."/>
            <person name="Hu H."/>
            <person name="Boomsma J."/>
            <person name="Zhang G."/>
        </authorList>
    </citation>
    <scope>NUCLEOTIDE SEQUENCE [LARGE SCALE GENOMIC DNA]</scope>
    <source>
        <strain evidence="2">MS0001</strain>
        <tissue evidence="2">Whole body</tissue>
    </source>
</reference>
<feature type="compositionally biased region" description="Basic and acidic residues" evidence="1">
    <location>
        <begin position="45"/>
        <end position="59"/>
    </location>
</feature>
<organism evidence="2 3">
    <name type="scientific">Cyphomyrmex costatus</name>
    <dbReference type="NCBI Taxonomy" id="456900"/>
    <lineage>
        <taxon>Eukaryota</taxon>
        <taxon>Metazoa</taxon>
        <taxon>Ecdysozoa</taxon>
        <taxon>Arthropoda</taxon>
        <taxon>Hexapoda</taxon>
        <taxon>Insecta</taxon>
        <taxon>Pterygota</taxon>
        <taxon>Neoptera</taxon>
        <taxon>Endopterygota</taxon>
        <taxon>Hymenoptera</taxon>
        <taxon>Apocrita</taxon>
        <taxon>Aculeata</taxon>
        <taxon>Formicoidea</taxon>
        <taxon>Formicidae</taxon>
        <taxon>Myrmicinae</taxon>
        <taxon>Cyphomyrmex</taxon>
    </lineage>
</organism>
<name>A0A195CB51_9HYME</name>